<dbReference type="Pfam" id="PF25790">
    <property type="entry name" value="BCD1"/>
    <property type="match status" value="1"/>
</dbReference>
<comment type="similarity">
    <text evidence="5">Belongs to the BCD1 family.</text>
</comment>
<keyword evidence="1" id="KW-0479">Metal-binding</keyword>
<evidence type="ECO:0000256" key="5">
    <source>
        <dbReference type="ARBA" id="ARBA00049654"/>
    </source>
</evidence>
<reference evidence="8" key="1">
    <citation type="submission" date="2021-01" db="EMBL/GenBank/DDBJ databases">
        <authorList>
            <consortium name="Genoscope - CEA"/>
            <person name="William W."/>
        </authorList>
    </citation>
    <scope>NUCLEOTIDE SEQUENCE</scope>
</reference>
<dbReference type="GO" id="GO:0048254">
    <property type="term" value="P:snoRNA localization"/>
    <property type="evidence" value="ECO:0007669"/>
    <property type="project" value="TreeGrafter"/>
</dbReference>
<dbReference type="PANTHER" id="PTHR13483:SF11">
    <property type="entry name" value="ZINC FINGER HIT DOMAIN-CONTAINING PROTEIN 3"/>
    <property type="match status" value="1"/>
</dbReference>
<comment type="function">
    <text evidence="4">Required for box C/D snoRNAs accumulation involved in snoRNA processing, snoRNA transport to the nucleolus and ribosome biogenesis.</text>
</comment>
<evidence type="ECO:0000256" key="4">
    <source>
        <dbReference type="ARBA" id="ARBA00049598"/>
    </source>
</evidence>
<dbReference type="Pfam" id="PF04438">
    <property type="entry name" value="zf-HIT"/>
    <property type="match status" value="1"/>
</dbReference>
<keyword evidence="2 6" id="KW-0863">Zinc-finger</keyword>
<dbReference type="Proteomes" id="UP000688137">
    <property type="component" value="Unassembled WGS sequence"/>
</dbReference>
<name>A0A8S1LH48_PARPR</name>
<dbReference type="PROSITE" id="PS51083">
    <property type="entry name" value="ZF_HIT"/>
    <property type="match status" value="1"/>
</dbReference>
<organism evidence="8 9">
    <name type="scientific">Paramecium primaurelia</name>
    <dbReference type="NCBI Taxonomy" id="5886"/>
    <lineage>
        <taxon>Eukaryota</taxon>
        <taxon>Sar</taxon>
        <taxon>Alveolata</taxon>
        <taxon>Ciliophora</taxon>
        <taxon>Intramacronucleata</taxon>
        <taxon>Oligohymenophorea</taxon>
        <taxon>Peniculida</taxon>
        <taxon>Parameciidae</taxon>
        <taxon>Paramecium</taxon>
    </lineage>
</organism>
<feature type="domain" description="HIT-type" evidence="7">
    <location>
        <begin position="11"/>
        <end position="44"/>
    </location>
</feature>
<dbReference type="OMA" id="QYKINTS"/>
<evidence type="ECO:0000259" key="7">
    <source>
        <dbReference type="PROSITE" id="PS51083"/>
    </source>
</evidence>
<keyword evidence="9" id="KW-1185">Reference proteome</keyword>
<evidence type="ECO:0000256" key="3">
    <source>
        <dbReference type="ARBA" id="ARBA00022833"/>
    </source>
</evidence>
<comment type="caution">
    <text evidence="8">The sequence shown here is derived from an EMBL/GenBank/DDBJ whole genome shotgun (WGS) entry which is preliminary data.</text>
</comment>
<accession>A0A8S1LH48</accession>
<dbReference type="InterPro" id="IPR007529">
    <property type="entry name" value="Znf_HIT"/>
</dbReference>
<keyword evidence="3" id="KW-0862">Zinc</keyword>
<dbReference type="GO" id="GO:0005634">
    <property type="term" value="C:nucleus"/>
    <property type="evidence" value="ECO:0007669"/>
    <property type="project" value="TreeGrafter"/>
</dbReference>
<evidence type="ECO:0000256" key="1">
    <source>
        <dbReference type="ARBA" id="ARBA00022723"/>
    </source>
</evidence>
<dbReference type="GO" id="GO:0000492">
    <property type="term" value="P:box C/D snoRNP assembly"/>
    <property type="evidence" value="ECO:0007669"/>
    <property type="project" value="TreeGrafter"/>
</dbReference>
<sequence length="263" mass="31135">MIEDGEISELCKMCGKPDKYKCPQCETKTCSLDCCKKHKQIYNCNGIRDPTKQPNKITELLVQRDYNYVNEVMKTTEIIQKKLVGITALPDAMRYKLLKHYARKMNVDVILAPKIMKKHRQNLSFYSIKDKQIHWCLELQYLNVSYVTKPISQKTILQDAILEQDLFDSKLLDQYKINTSKDSLKSFFEEGKIQLCWQSYEVLDFTEQDEYKFKNQKKRLNQVNSHQKQTLFIDPKITIEQVIKGYTVFEFPSFEIKFLLQPQ</sequence>
<proteinExistence type="inferred from homology"/>
<dbReference type="EMBL" id="CAJJDM010000036">
    <property type="protein sequence ID" value="CAD8065525.1"/>
    <property type="molecule type" value="Genomic_DNA"/>
</dbReference>
<dbReference type="PANTHER" id="PTHR13483">
    <property type="entry name" value="BOX C_D SNORNA PROTEIN 1-RELATED"/>
    <property type="match status" value="1"/>
</dbReference>
<dbReference type="AlphaFoldDB" id="A0A8S1LH48"/>
<dbReference type="GO" id="GO:0008270">
    <property type="term" value="F:zinc ion binding"/>
    <property type="evidence" value="ECO:0007669"/>
    <property type="project" value="UniProtKB-UniRule"/>
</dbReference>
<dbReference type="GO" id="GO:0000463">
    <property type="term" value="P:maturation of LSU-rRNA from tricistronic rRNA transcript (SSU-rRNA, 5.8S rRNA, LSU-rRNA)"/>
    <property type="evidence" value="ECO:0007669"/>
    <property type="project" value="TreeGrafter"/>
</dbReference>
<dbReference type="InterPro" id="IPR051639">
    <property type="entry name" value="BCD1"/>
</dbReference>
<dbReference type="CDD" id="cd23023">
    <property type="entry name" value="zf-HIT_BCD1"/>
    <property type="match status" value="1"/>
</dbReference>
<dbReference type="InterPro" id="IPR057721">
    <property type="entry name" value="BCD1_alpha/beta"/>
</dbReference>
<evidence type="ECO:0000256" key="6">
    <source>
        <dbReference type="PROSITE-ProRule" id="PRU00453"/>
    </source>
</evidence>
<dbReference type="GO" id="GO:0070761">
    <property type="term" value="C:pre-snoRNP complex"/>
    <property type="evidence" value="ECO:0007669"/>
    <property type="project" value="TreeGrafter"/>
</dbReference>
<evidence type="ECO:0000313" key="8">
    <source>
        <dbReference type="EMBL" id="CAD8065525.1"/>
    </source>
</evidence>
<evidence type="ECO:0000256" key="2">
    <source>
        <dbReference type="ARBA" id="ARBA00022771"/>
    </source>
</evidence>
<gene>
    <name evidence="8" type="ORF">PPRIM_AZ9-3.1.T0370315</name>
</gene>
<protein>
    <recommendedName>
        <fullName evidence="7">HIT-type domain-containing protein</fullName>
    </recommendedName>
</protein>
<evidence type="ECO:0000313" key="9">
    <source>
        <dbReference type="Proteomes" id="UP000688137"/>
    </source>
</evidence>